<name>A0A224YCS5_9ACAR</name>
<accession>A0A224YCS5</accession>
<dbReference type="EMBL" id="GFPF01002353">
    <property type="protein sequence ID" value="MAA13499.1"/>
    <property type="molecule type" value="Transcribed_RNA"/>
</dbReference>
<sequence>MHRKWNNGSVAASYQGHCILKTQLTRQTDNICSNVHMQALKKSVYKAYIYCKSSPQYGAKDSLQPQEKVYYSNMQKMCNETSFKQI</sequence>
<proteinExistence type="predicted"/>
<evidence type="ECO:0000313" key="1">
    <source>
        <dbReference type="EMBL" id="MAA13499.1"/>
    </source>
</evidence>
<reference evidence="1" key="1">
    <citation type="journal article" date="2017" name="Parasit. Vectors">
        <title>Sialotranscriptomics of Rhipicephalus zambeziensis reveals intricate expression profiles of secretory proteins and suggests tight temporal transcriptional regulation during blood-feeding.</title>
        <authorList>
            <person name="de Castro M.H."/>
            <person name="de Klerk D."/>
            <person name="Pienaar R."/>
            <person name="Rees D.J.G."/>
            <person name="Mans B.J."/>
        </authorList>
    </citation>
    <scope>NUCLEOTIDE SEQUENCE</scope>
    <source>
        <tissue evidence="1">Salivary glands</tissue>
    </source>
</reference>
<organism evidence="1">
    <name type="scientific">Rhipicephalus zambeziensis</name>
    <dbReference type="NCBI Taxonomy" id="60191"/>
    <lineage>
        <taxon>Eukaryota</taxon>
        <taxon>Metazoa</taxon>
        <taxon>Ecdysozoa</taxon>
        <taxon>Arthropoda</taxon>
        <taxon>Chelicerata</taxon>
        <taxon>Arachnida</taxon>
        <taxon>Acari</taxon>
        <taxon>Parasitiformes</taxon>
        <taxon>Ixodida</taxon>
        <taxon>Ixodoidea</taxon>
        <taxon>Ixodidae</taxon>
        <taxon>Rhipicephalinae</taxon>
        <taxon>Rhipicephalus</taxon>
        <taxon>Rhipicephalus</taxon>
    </lineage>
</organism>
<protein>
    <submittedName>
        <fullName evidence="1">Uncharacterized protein</fullName>
    </submittedName>
</protein>
<dbReference type="AlphaFoldDB" id="A0A224YCS5"/>